<evidence type="ECO:0000256" key="1">
    <source>
        <dbReference type="ARBA" id="ARBA00004123"/>
    </source>
</evidence>
<dbReference type="PANTHER" id="PTHR23043">
    <property type="entry name" value="HYPOXIA-INDUCIBLE FACTOR 1 ALPHA"/>
    <property type="match status" value="1"/>
</dbReference>
<dbReference type="GO" id="GO:0005634">
    <property type="term" value="C:nucleus"/>
    <property type="evidence" value="ECO:0007669"/>
    <property type="project" value="UniProtKB-SubCell"/>
</dbReference>
<dbReference type="PROSITE" id="PS50112">
    <property type="entry name" value="PAS"/>
    <property type="match status" value="1"/>
</dbReference>
<evidence type="ECO:0000313" key="9">
    <source>
        <dbReference type="EMBL" id="CAG05189.1"/>
    </source>
</evidence>
<dbReference type="CDD" id="cd19697">
    <property type="entry name" value="bHLH-PAS_NPAS4_PASD10"/>
    <property type="match status" value="1"/>
</dbReference>
<comment type="caution">
    <text evidence="9">The sequence shown here is derived from an EMBL/GenBank/DDBJ whole genome shotgun (WGS) entry which is preliminary data.</text>
</comment>
<dbReference type="EMBL" id="CAAE01014762">
    <property type="protein sequence ID" value="CAG05189.1"/>
    <property type="molecule type" value="Genomic_DNA"/>
</dbReference>
<feature type="region of interest" description="Disordered" evidence="6">
    <location>
        <begin position="284"/>
        <end position="303"/>
    </location>
</feature>
<accession>Q4S2E3</accession>
<evidence type="ECO:0000256" key="4">
    <source>
        <dbReference type="ARBA" id="ARBA00023163"/>
    </source>
</evidence>
<dbReference type="SMART" id="SM00091">
    <property type="entry name" value="PAS"/>
    <property type="match status" value="1"/>
</dbReference>
<feature type="region of interest" description="Disordered" evidence="6">
    <location>
        <begin position="131"/>
        <end position="164"/>
    </location>
</feature>
<dbReference type="GO" id="GO:0000977">
    <property type="term" value="F:RNA polymerase II transcription regulatory region sequence-specific DNA binding"/>
    <property type="evidence" value="ECO:0007669"/>
    <property type="project" value="TreeGrafter"/>
</dbReference>
<keyword evidence="2" id="KW-0805">Transcription regulation</keyword>
<keyword evidence="4" id="KW-0804">Transcription</keyword>
<dbReference type="InterPro" id="IPR056192">
    <property type="entry name" value="bHLH_NPAS4"/>
</dbReference>
<dbReference type="AlphaFoldDB" id="Q4S2E3"/>
<dbReference type="CDD" id="cd00130">
    <property type="entry name" value="PAS"/>
    <property type="match status" value="1"/>
</dbReference>
<evidence type="ECO:0000256" key="3">
    <source>
        <dbReference type="ARBA" id="ARBA00023125"/>
    </source>
</evidence>
<evidence type="ECO:0000259" key="8">
    <source>
        <dbReference type="PROSITE" id="PS50888"/>
    </source>
</evidence>
<dbReference type="Pfam" id="PF23183">
    <property type="entry name" value="bHLH_NPAS4"/>
    <property type="match status" value="1"/>
</dbReference>
<keyword evidence="5" id="KW-0539">Nucleus</keyword>
<dbReference type="InterPro" id="IPR000014">
    <property type="entry name" value="PAS"/>
</dbReference>
<keyword evidence="3" id="KW-0238">DNA-binding</keyword>
<evidence type="ECO:0000256" key="2">
    <source>
        <dbReference type="ARBA" id="ARBA00023015"/>
    </source>
</evidence>
<dbReference type="InterPro" id="IPR035965">
    <property type="entry name" value="PAS-like_dom_sf"/>
</dbReference>
<proteinExistence type="predicted"/>
<evidence type="ECO:0000256" key="6">
    <source>
        <dbReference type="SAM" id="MobiDB-lite"/>
    </source>
</evidence>
<protein>
    <submittedName>
        <fullName evidence="9">(spotted green pufferfish) hypothetical protein</fullName>
    </submittedName>
</protein>
<reference evidence="9" key="1">
    <citation type="journal article" date="2004" name="Nature">
        <title>Genome duplication in the teleost fish Tetraodon nigroviridis reveals the early vertebrate proto-karyotype.</title>
        <authorList>
            <person name="Jaillon O."/>
            <person name="Aury J.-M."/>
            <person name="Brunet F."/>
            <person name="Petit J.-L."/>
            <person name="Stange-Thomann N."/>
            <person name="Mauceli E."/>
            <person name="Bouneau L."/>
            <person name="Fischer C."/>
            <person name="Ozouf-Costaz C."/>
            <person name="Bernot A."/>
            <person name="Nicaud S."/>
            <person name="Jaffe D."/>
            <person name="Fisher S."/>
            <person name="Lutfalla G."/>
            <person name="Dossat C."/>
            <person name="Segurens B."/>
            <person name="Dasilva C."/>
            <person name="Salanoubat M."/>
            <person name="Levy M."/>
            <person name="Boudet N."/>
            <person name="Castellano S."/>
            <person name="Anthouard V."/>
            <person name="Jubin C."/>
            <person name="Castelli V."/>
            <person name="Katinka M."/>
            <person name="Vacherie B."/>
            <person name="Biemont C."/>
            <person name="Skalli Z."/>
            <person name="Cattolico L."/>
            <person name="Poulain J."/>
            <person name="De Berardinis V."/>
            <person name="Cruaud C."/>
            <person name="Duprat S."/>
            <person name="Brottier P."/>
            <person name="Coutanceau J.-P."/>
            <person name="Gouzy J."/>
            <person name="Parra G."/>
            <person name="Lardier G."/>
            <person name="Chapple C."/>
            <person name="McKernan K.J."/>
            <person name="McEwan P."/>
            <person name="Bosak S."/>
            <person name="Kellis M."/>
            <person name="Volff J.-N."/>
            <person name="Guigo R."/>
            <person name="Zody M.C."/>
            <person name="Mesirov J."/>
            <person name="Lindblad-Toh K."/>
            <person name="Birren B."/>
            <person name="Nusbaum C."/>
            <person name="Kahn D."/>
            <person name="Robinson-Rechavi M."/>
            <person name="Laudet V."/>
            <person name="Schachter V."/>
            <person name="Quetier F."/>
            <person name="Saurin W."/>
            <person name="Scarpelli C."/>
            <person name="Wincker P."/>
            <person name="Lander E.S."/>
            <person name="Weissenbach J."/>
            <person name="Roest Crollius H."/>
        </authorList>
    </citation>
    <scope>NUCLEOTIDE SEQUENCE [LARGE SCALE GENOMIC DNA]</scope>
</reference>
<gene>
    <name evidence="9" type="ORF">GSTENG00025123001</name>
</gene>
<dbReference type="Gene3D" id="3.30.450.20">
    <property type="entry name" value="PAS domain"/>
    <property type="match status" value="1"/>
</dbReference>
<feature type="domain" description="PAS" evidence="7">
    <location>
        <begin position="65"/>
        <end position="138"/>
    </location>
</feature>
<dbReference type="GO" id="GO:0000981">
    <property type="term" value="F:DNA-binding transcription factor activity, RNA polymerase II-specific"/>
    <property type="evidence" value="ECO:0007669"/>
    <property type="project" value="TreeGrafter"/>
</dbReference>
<dbReference type="PROSITE" id="PS50888">
    <property type="entry name" value="BHLH"/>
    <property type="match status" value="1"/>
</dbReference>
<dbReference type="InterPro" id="IPR011598">
    <property type="entry name" value="bHLH_dom"/>
</dbReference>
<reference evidence="9" key="2">
    <citation type="submission" date="2004-02" db="EMBL/GenBank/DDBJ databases">
        <authorList>
            <consortium name="Genoscope"/>
            <consortium name="Whitehead Institute Centre for Genome Research"/>
        </authorList>
    </citation>
    <scope>NUCLEOTIDE SEQUENCE</scope>
</reference>
<organism evidence="9">
    <name type="scientific">Tetraodon nigroviridis</name>
    <name type="common">Spotted green pufferfish</name>
    <name type="synonym">Chelonodon nigroviridis</name>
    <dbReference type="NCBI Taxonomy" id="99883"/>
    <lineage>
        <taxon>Eukaryota</taxon>
        <taxon>Metazoa</taxon>
        <taxon>Chordata</taxon>
        <taxon>Craniata</taxon>
        <taxon>Vertebrata</taxon>
        <taxon>Euteleostomi</taxon>
        <taxon>Actinopterygii</taxon>
        <taxon>Neopterygii</taxon>
        <taxon>Teleostei</taxon>
        <taxon>Neoteleostei</taxon>
        <taxon>Acanthomorphata</taxon>
        <taxon>Eupercaria</taxon>
        <taxon>Tetraodontiformes</taxon>
        <taxon>Tetradontoidea</taxon>
        <taxon>Tetraodontidae</taxon>
        <taxon>Tetraodon</taxon>
    </lineage>
</organism>
<sequence length="424" mass="46270">RSTKGASKARRDHINYEIRNLRSLLPISQEEQERLSYLHSMAAVCTYIRKTVLFQGLVSGGRSRSSLPYQDFLQALHGFILVTTAPGKLVYVSENVSEYLGLSMIDVLQGDSFYDMVESSDAEVVKANMDLRSSGPGQLPDVRRPASVPGSLHPHGGPAAGRPPPLVPRLLQRPQAGHELHSGVRQARTPDAPLVPDCLSVSDMCDITLDCALHQDDFGPLEQPQGGGEVQAHHVPQRVFPALSGLLTPSQSPSSAESDRYDEREQVEISILAQQISSLASSFTKHHPLQHAAPRPSWPNRGPLGHSDSDLILDEGVFDLILDDLDLVTGKSSYAYQQSVPDEHLAALDAFGLQIGHQDRGFGFHPPGLYTQSGLQPGKYPDRFPPFSPCQNPTSHLFPLCVCVCVCVCVLCLLTEGFAEESLY</sequence>
<dbReference type="SUPFAM" id="SSF55785">
    <property type="entry name" value="PYP-like sensor domain (PAS domain)"/>
    <property type="match status" value="1"/>
</dbReference>
<dbReference type="KEGG" id="tng:GSTEN00025123G001"/>
<comment type="subcellular location">
    <subcellularLocation>
        <location evidence="1">Nucleus</location>
    </subcellularLocation>
</comment>
<feature type="region of interest" description="Disordered" evidence="6">
    <location>
        <begin position="244"/>
        <end position="264"/>
    </location>
</feature>
<feature type="compositionally biased region" description="Polar residues" evidence="6">
    <location>
        <begin position="247"/>
        <end position="256"/>
    </location>
</feature>
<evidence type="ECO:0000259" key="7">
    <source>
        <dbReference type="PROSITE" id="PS50112"/>
    </source>
</evidence>
<feature type="non-terminal residue" evidence="9">
    <location>
        <position position="424"/>
    </location>
</feature>
<name>Q4S2E3_TETNG</name>
<dbReference type="PANTHER" id="PTHR23043:SF37">
    <property type="entry name" value="NPAS4 PROTEIN"/>
    <property type="match status" value="1"/>
</dbReference>
<feature type="domain" description="BHLH" evidence="8">
    <location>
        <begin position="1"/>
        <end position="51"/>
    </location>
</feature>
<dbReference type="GO" id="GO:0046983">
    <property type="term" value="F:protein dimerization activity"/>
    <property type="evidence" value="ECO:0007669"/>
    <property type="project" value="InterPro"/>
</dbReference>
<dbReference type="OrthoDB" id="9978016at2759"/>
<evidence type="ECO:0000256" key="5">
    <source>
        <dbReference type="ARBA" id="ARBA00023242"/>
    </source>
</evidence>